<evidence type="ECO:0000313" key="2">
    <source>
        <dbReference type="Proteomes" id="UP000429838"/>
    </source>
</evidence>
<protein>
    <submittedName>
        <fullName evidence="1">Uncharacterized protein</fullName>
    </submittedName>
</protein>
<dbReference type="Proteomes" id="UP000429838">
    <property type="component" value="Unassembled WGS sequence"/>
</dbReference>
<organism evidence="1 2">
    <name type="scientific">Bacteroides fragilis</name>
    <dbReference type="NCBI Taxonomy" id="817"/>
    <lineage>
        <taxon>Bacteria</taxon>
        <taxon>Pseudomonadati</taxon>
        <taxon>Bacteroidota</taxon>
        <taxon>Bacteroidia</taxon>
        <taxon>Bacteroidales</taxon>
        <taxon>Bacteroidaceae</taxon>
        <taxon>Bacteroides</taxon>
    </lineage>
</organism>
<dbReference type="AlphaFoldDB" id="A0A5M5WRT6"/>
<comment type="caution">
    <text evidence="1">The sequence shown here is derived from an EMBL/GenBank/DDBJ whole genome shotgun (WGS) entry which is preliminary data.</text>
</comment>
<reference evidence="1 2" key="1">
    <citation type="journal article" date="2019" name="Nat. Med.">
        <title>A library of human gut bacterial isolates paired with longitudinal multiomics data enables mechanistic microbiome research.</title>
        <authorList>
            <person name="Poyet M."/>
            <person name="Groussin M."/>
            <person name="Gibbons S.M."/>
            <person name="Avila-Pacheco J."/>
            <person name="Jiang X."/>
            <person name="Kearney S.M."/>
            <person name="Perrotta A.R."/>
            <person name="Berdy B."/>
            <person name="Zhao S."/>
            <person name="Lieberman T.D."/>
            <person name="Swanson P.K."/>
            <person name="Smith M."/>
            <person name="Roesemann S."/>
            <person name="Alexander J.E."/>
            <person name="Rich S.A."/>
            <person name="Livny J."/>
            <person name="Vlamakis H."/>
            <person name="Clish C."/>
            <person name="Bullock K."/>
            <person name="Deik A."/>
            <person name="Scott J."/>
            <person name="Pierce K.A."/>
            <person name="Xavier R.J."/>
            <person name="Alm E.J."/>
        </authorList>
    </citation>
    <scope>NUCLEOTIDE SEQUENCE [LARGE SCALE GENOMIC DNA]</scope>
    <source>
        <strain evidence="1 2">BIOML-A1</strain>
    </source>
</reference>
<accession>A0A5M5WRT6</accession>
<name>A0A5M5WRT6_BACFG</name>
<sequence>MPITQLTPMSEIDRYTEQQLERLKQVLIRNLMYIGETVLNRARSTNSYKDRTGNLRSSIGYVITVDGRIIHSSSFQTVKQGKDGSSKGAAYVKSLARKFPQGICLIVVAGMNYASYVSAKGLDVLDSSELLAERLVPQMLKQLGFH</sequence>
<gene>
    <name evidence="1" type="ORF">F2Z25_16360</name>
</gene>
<evidence type="ECO:0000313" key="1">
    <source>
        <dbReference type="EMBL" id="KAA5206497.1"/>
    </source>
</evidence>
<dbReference type="EMBL" id="VWAQ01000014">
    <property type="protein sequence ID" value="KAA5206497.1"/>
    <property type="molecule type" value="Genomic_DNA"/>
</dbReference>
<proteinExistence type="predicted"/>